<dbReference type="STRING" id="1227500.C494_14233"/>
<feature type="transmembrane region" description="Helical" evidence="1">
    <location>
        <begin position="124"/>
        <end position="148"/>
    </location>
</feature>
<feature type="domain" description="Nucleoside transporter/FeoB GTPase Gate" evidence="2">
    <location>
        <begin position="52"/>
        <end position="152"/>
    </location>
</feature>
<dbReference type="Proteomes" id="UP000011690">
    <property type="component" value="Unassembled WGS sequence"/>
</dbReference>
<dbReference type="OrthoDB" id="85305at2157"/>
<keyword evidence="1" id="KW-0472">Membrane</keyword>
<keyword evidence="4" id="KW-1185">Reference proteome</keyword>
<proteinExistence type="predicted"/>
<dbReference type="InterPro" id="IPR011642">
    <property type="entry name" value="Gate_dom"/>
</dbReference>
<keyword evidence="1" id="KW-1133">Transmembrane helix</keyword>
<gene>
    <name evidence="3" type="ORF">C494_14233</name>
</gene>
<feature type="transmembrane region" description="Helical" evidence="1">
    <location>
        <begin position="51"/>
        <end position="69"/>
    </location>
</feature>
<feature type="transmembrane region" description="Helical" evidence="1">
    <location>
        <begin position="160"/>
        <end position="182"/>
    </location>
</feature>
<dbReference type="PATRIC" id="fig|1227500.6.peg.2873"/>
<organism evidence="3 4">
    <name type="scientific">Natronorubrum bangense JCM 10635</name>
    <dbReference type="NCBI Taxonomy" id="1227500"/>
    <lineage>
        <taxon>Archaea</taxon>
        <taxon>Methanobacteriati</taxon>
        <taxon>Methanobacteriota</taxon>
        <taxon>Stenosarchaea group</taxon>
        <taxon>Halobacteria</taxon>
        <taxon>Halobacteriales</taxon>
        <taxon>Natrialbaceae</taxon>
        <taxon>Natronorubrum</taxon>
    </lineage>
</organism>
<comment type="caution">
    <text evidence="3">The sequence shown here is derived from an EMBL/GenBank/DDBJ whole genome shotgun (WGS) entry which is preliminary data.</text>
</comment>
<protein>
    <submittedName>
        <fullName evidence="3">Ferrous iron transport protein</fullName>
    </submittedName>
</protein>
<dbReference type="AlphaFoldDB" id="L9WAK6"/>
<keyword evidence="1" id="KW-0812">Transmembrane</keyword>
<evidence type="ECO:0000313" key="4">
    <source>
        <dbReference type="Proteomes" id="UP000011690"/>
    </source>
</evidence>
<evidence type="ECO:0000313" key="3">
    <source>
        <dbReference type="EMBL" id="ELY46484.1"/>
    </source>
</evidence>
<dbReference type="Pfam" id="PF07670">
    <property type="entry name" value="Gate"/>
    <property type="match status" value="1"/>
</dbReference>
<name>L9WAK6_9EURY</name>
<reference evidence="3 4" key="1">
    <citation type="journal article" date="2014" name="PLoS Genet.">
        <title>Phylogenetically driven sequencing of extremely halophilic archaea reveals strategies for static and dynamic osmo-response.</title>
        <authorList>
            <person name="Becker E.A."/>
            <person name="Seitzer P.M."/>
            <person name="Tritt A."/>
            <person name="Larsen D."/>
            <person name="Krusor M."/>
            <person name="Yao A.I."/>
            <person name="Wu D."/>
            <person name="Madern D."/>
            <person name="Eisen J.A."/>
            <person name="Darling A.E."/>
            <person name="Facciotti M.T."/>
        </authorList>
    </citation>
    <scope>NUCLEOTIDE SEQUENCE [LARGE SCALE GENOMIC DNA]</scope>
    <source>
        <strain evidence="3 4">JCM 10635</strain>
    </source>
</reference>
<sequence>MVLTATTLIYVAAIAPPAARQSSTVIDRRTFLQWPAPKAVAREAWSALREFFVKALPVFVLITFVAAVLDRVGIIDAMGSVLGPLMNLFNLPADAALTVVLASIRKDGIALLTADGGVAATLSPVQVLVVVYLAGVLLPCLVTAFTVAREVSMRWALTMMARQAGAAIGFAIVIAWSGTLLFG</sequence>
<dbReference type="EMBL" id="AOHY01000040">
    <property type="protein sequence ID" value="ELY46484.1"/>
    <property type="molecule type" value="Genomic_DNA"/>
</dbReference>
<accession>L9WAK6</accession>
<evidence type="ECO:0000259" key="2">
    <source>
        <dbReference type="Pfam" id="PF07670"/>
    </source>
</evidence>
<dbReference type="eggNOG" id="arCOG00359">
    <property type="taxonomic scope" value="Archaea"/>
</dbReference>
<evidence type="ECO:0000256" key="1">
    <source>
        <dbReference type="SAM" id="Phobius"/>
    </source>
</evidence>